<dbReference type="Gene3D" id="3.30.710.10">
    <property type="entry name" value="Potassium Channel Kv1.1, Chain A"/>
    <property type="match status" value="1"/>
</dbReference>
<dbReference type="InterPro" id="IPR029063">
    <property type="entry name" value="SAM-dependent_MTases_sf"/>
</dbReference>
<evidence type="ECO:0000256" key="9">
    <source>
        <dbReference type="SAM" id="MobiDB-lite"/>
    </source>
</evidence>
<keyword evidence="8" id="KW-0949">S-adenosyl-L-methionine</keyword>
<dbReference type="GO" id="GO:0005737">
    <property type="term" value="C:cytoplasm"/>
    <property type="evidence" value="ECO:0007669"/>
    <property type="project" value="UniProtKB-SubCell"/>
</dbReference>
<dbReference type="GeneID" id="25737519"/>
<evidence type="ECO:0000256" key="3">
    <source>
        <dbReference type="ARBA" id="ARBA00005369"/>
    </source>
</evidence>
<dbReference type="InterPro" id="IPR011333">
    <property type="entry name" value="SKP1/BTB/POZ_sf"/>
</dbReference>
<evidence type="ECO:0000313" key="12">
    <source>
        <dbReference type="Proteomes" id="UP000054498"/>
    </source>
</evidence>
<organism evidence="11 12">
    <name type="scientific">Monoraphidium neglectum</name>
    <dbReference type="NCBI Taxonomy" id="145388"/>
    <lineage>
        <taxon>Eukaryota</taxon>
        <taxon>Viridiplantae</taxon>
        <taxon>Chlorophyta</taxon>
        <taxon>core chlorophytes</taxon>
        <taxon>Chlorophyceae</taxon>
        <taxon>CS clade</taxon>
        <taxon>Sphaeropleales</taxon>
        <taxon>Selenastraceae</taxon>
        <taxon>Monoraphidium</taxon>
    </lineage>
</organism>
<proteinExistence type="inferred from homology"/>
<dbReference type="Pfam" id="PF01135">
    <property type="entry name" value="PCMT"/>
    <property type="match status" value="1"/>
</dbReference>
<keyword evidence="12" id="KW-1185">Reference proteome</keyword>
<keyword evidence="7 11" id="KW-0808">Transferase</keyword>
<reference evidence="11 12" key="1">
    <citation type="journal article" date="2013" name="BMC Genomics">
        <title>Reconstruction of the lipid metabolism for the microalga Monoraphidium neglectum from its genome sequence reveals characteristics suitable for biofuel production.</title>
        <authorList>
            <person name="Bogen C."/>
            <person name="Al-Dilaimi A."/>
            <person name="Albersmeier A."/>
            <person name="Wichmann J."/>
            <person name="Grundmann M."/>
            <person name="Rupp O."/>
            <person name="Lauersen K.J."/>
            <person name="Blifernez-Klassen O."/>
            <person name="Kalinowski J."/>
            <person name="Goesmann A."/>
            <person name="Mussgnug J.H."/>
            <person name="Kruse O."/>
        </authorList>
    </citation>
    <scope>NUCLEOTIDE SEQUENCE [LARGE SCALE GENOMIC DNA]</scope>
    <source>
        <strain evidence="11 12">SAG 48.87</strain>
    </source>
</reference>
<dbReference type="SUPFAM" id="SSF53335">
    <property type="entry name" value="S-adenosyl-L-methionine-dependent methyltransferases"/>
    <property type="match status" value="1"/>
</dbReference>
<feature type="compositionally biased region" description="Basic and acidic residues" evidence="9">
    <location>
        <begin position="7"/>
        <end position="30"/>
    </location>
</feature>
<evidence type="ECO:0000256" key="4">
    <source>
        <dbReference type="ARBA" id="ARBA00011890"/>
    </source>
</evidence>
<dbReference type="Pfam" id="PF00651">
    <property type="entry name" value="BTB"/>
    <property type="match status" value="1"/>
</dbReference>
<feature type="domain" description="BTB" evidence="10">
    <location>
        <begin position="317"/>
        <end position="394"/>
    </location>
</feature>
<keyword evidence="5" id="KW-0963">Cytoplasm</keyword>
<dbReference type="RefSeq" id="XP_013902336.1">
    <property type="nucleotide sequence ID" value="XM_014046882.1"/>
</dbReference>
<evidence type="ECO:0000256" key="1">
    <source>
        <dbReference type="ARBA" id="ARBA00004496"/>
    </source>
</evidence>
<evidence type="ECO:0000256" key="6">
    <source>
        <dbReference type="ARBA" id="ARBA00022603"/>
    </source>
</evidence>
<dbReference type="PANTHER" id="PTHR11579">
    <property type="entry name" value="PROTEIN-L-ISOASPARTATE O-METHYLTRANSFERASE"/>
    <property type="match status" value="1"/>
</dbReference>
<dbReference type="Proteomes" id="UP000054498">
    <property type="component" value="Unassembled WGS sequence"/>
</dbReference>
<dbReference type="STRING" id="145388.A0A0D2MSC9"/>
<dbReference type="CDD" id="cd18186">
    <property type="entry name" value="BTB_POZ_ZBTB_KLHL-like"/>
    <property type="match status" value="1"/>
</dbReference>
<name>A0A0D2MSC9_9CHLO</name>
<dbReference type="InterPro" id="IPR000210">
    <property type="entry name" value="BTB/POZ_dom"/>
</dbReference>
<dbReference type="AlphaFoldDB" id="A0A0D2MSC9"/>
<dbReference type="KEGG" id="mng:MNEG_4642"/>
<sequence length="494" mass="53568">MEGDQDEQQHGDEPQQEQEERPERRQRRDAQAAGPPQELHNLLRILARQRVVLAERARAATNADLIAALRESGMLTSEAVAGAMLAVPRGAFVPIEHRAEAYVDAPIRVEAEGFNISAPHMHASMLESLRLQPGDRFLDVGCGCGVLAACAAMLVGPSGRVAGVDTRDYCVELSADNVDRLRTTSPDYAAASCDVEFEKHNIFLPSRRYRGRYNKVCVGAACPEERVHLLLQLLPQEQGSLLLAPVDTDLRLYERRRDGSARSTTISSVRFSELEVPSDATVALAMLDDAAAERLAVQVSPSTWARDMGPLTAGGTARCPHFRARLSSGMRDSDGPSHAVPEAFAQHSVQALVSYIYTDVLPSGLEPPQLAELLHVGSFYGCTRLIELCEHRLVDALLQLEPEQGAAEAPSLLRLGGELGLTQLQRAAAAFIAAHYSASSKSEAYAALSRAEVDRVAAELAAGATRVRAVLAELQPSEGFQAQTAAERQRILWF</sequence>
<dbReference type="Gene3D" id="3.40.50.150">
    <property type="entry name" value="Vaccinia Virus protein VP39"/>
    <property type="match status" value="1"/>
</dbReference>
<dbReference type="GO" id="GO:0032259">
    <property type="term" value="P:methylation"/>
    <property type="evidence" value="ECO:0007669"/>
    <property type="project" value="UniProtKB-KW"/>
</dbReference>
<evidence type="ECO:0000259" key="10">
    <source>
        <dbReference type="Pfam" id="PF00651"/>
    </source>
</evidence>
<gene>
    <name evidence="11" type="ORF">MNEG_4642</name>
</gene>
<evidence type="ECO:0000256" key="7">
    <source>
        <dbReference type="ARBA" id="ARBA00022679"/>
    </source>
</evidence>
<keyword evidence="6 11" id="KW-0489">Methyltransferase</keyword>
<comment type="similarity">
    <text evidence="3">Belongs to the methyltransferase superfamily. L-isoaspartyl/D-aspartyl protein methyltransferase family.</text>
</comment>
<protein>
    <recommendedName>
        <fullName evidence="4">protein-L-isoaspartate(D-aspartate) O-methyltransferase</fullName>
        <ecNumber evidence="4">2.1.1.77</ecNumber>
    </recommendedName>
</protein>
<evidence type="ECO:0000256" key="8">
    <source>
        <dbReference type="ARBA" id="ARBA00022691"/>
    </source>
</evidence>
<dbReference type="PANTHER" id="PTHR11579:SF0">
    <property type="entry name" value="PROTEIN-L-ISOASPARTATE(D-ASPARTATE) O-METHYLTRANSFERASE"/>
    <property type="match status" value="1"/>
</dbReference>
<dbReference type="GO" id="GO:0004719">
    <property type="term" value="F:protein-L-isoaspartate (D-aspartate) O-methyltransferase activity"/>
    <property type="evidence" value="ECO:0007669"/>
    <property type="project" value="UniProtKB-EC"/>
</dbReference>
<evidence type="ECO:0000256" key="2">
    <source>
        <dbReference type="ARBA" id="ARBA00004906"/>
    </source>
</evidence>
<dbReference type="EMBL" id="KK100874">
    <property type="protein sequence ID" value="KIZ03317.1"/>
    <property type="molecule type" value="Genomic_DNA"/>
</dbReference>
<evidence type="ECO:0000313" key="11">
    <source>
        <dbReference type="EMBL" id="KIZ03317.1"/>
    </source>
</evidence>
<dbReference type="InterPro" id="IPR000682">
    <property type="entry name" value="PCMT"/>
</dbReference>
<feature type="region of interest" description="Disordered" evidence="9">
    <location>
        <begin position="1"/>
        <end position="39"/>
    </location>
</feature>
<evidence type="ECO:0000256" key="5">
    <source>
        <dbReference type="ARBA" id="ARBA00022490"/>
    </source>
</evidence>
<comment type="pathway">
    <text evidence="2">Protein modification; protein ubiquitination.</text>
</comment>
<dbReference type="EC" id="2.1.1.77" evidence="4"/>
<accession>A0A0D2MSC9</accession>
<comment type="subcellular location">
    <subcellularLocation>
        <location evidence="1">Cytoplasm</location>
    </subcellularLocation>
</comment>
<dbReference type="SUPFAM" id="SSF54695">
    <property type="entry name" value="POZ domain"/>
    <property type="match status" value="1"/>
</dbReference>
<dbReference type="OrthoDB" id="73890at2759"/>